<comment type="caution">
    <text evidence="1">The sequence shown here is derived from an EMBL/GenBank/DDBJ whole genome shotgun (WGS) entry which is preliminary data.</text>
</comment>
<reference evidence="2" key="2">
    <citation type="journal article" date="2023" name="Commun Chem">
        <title>An archaeal lid-containing feruloyl esterase degrades polyethylene terephthalate.</title>
        <authorList>
            <person name="Perez-Garcia P."/>
            <person name="Chow J."/>
            <person name="Costanzi E."/>
            <person name="Gurschke M."/>
            <person name="Dittrich J."/>
            <person name="Dierkes R.F."/>
            <person name="Molitor R."/>
            <person name="Applegate V."/>
            <person name="Feuerriegel G."/>
            <person name="Tete P."/>
            <person name="Danso D."/>
            <person name="Thies S."/>
            <person name="Schumacher J."/>
            <person name="Pfleger C."/>
            <person name="Jaeger K.E."/>
            <person name="Gohlke H."/>
            <person name="Smits S.H.J."/>
            <person name="Schmitz R.A."/>
            <person name="Streit W.R."/>
        </authorList>
    </citation>
    <scope>X-RAY CRYSTALLOGRAPHY (1.71 ANGSTROMS) OF 1-262</scope>
    <scope>DISULFIDE BONDS</scope>
</reference>
<evidence type="ECO:0000313" key="1">
    <source>
        <dbReference type="EMBL" id="RLI42440.1"/>
    </source>
</evidence>
<protein>
    <submittedName>
        <fullName evidence="1">Alpha/beta hydrolase</fullName>
    </submittedName>
</protein>
<dbReference type="EMBL" id="QMYN01000264">
    <property type="protein sequence ID" value="RLI42440.1"/>
    <property type="molecule type" value="Genomic_DNA"/>
</dbReference>
<feature type="disulfide bond" evidence="2">
    <location>
        <position position="89"/>
    </location>
</feature>
<name>A0ACD6BAI4_9ARCH</name>
<accession>A0ACD6BAI4</accession>
<keyword evidence="2" id="KW-0002">3D-structure</keyword>
<gene>
    <name evidence="1" type="ORF">DRO64_06360</name>
</gene>
<reference evidence="1" key="1">
    <citation type="submission" date="2018-06" db="EMBL/GenBank/DDBJ databases">
        <title>Extensive metabolic versatility and redundancy in microbially diverse, dynamic hydrothermal sediments.</title>
        <authorList>
            <person name="Dombrowski N."/>
            <person name="Teske A."/>
            <person name="Baker B.J."/>
        </authorList>
    </citation>
    <scope>NUCLEOTIDE SEQUENCE</scope>
    <source>
        <strain evidence="1">B1_G2</strain>
    </source>
</reference>
<dbReference type="PDB" id="8B4U">
    <property type="method" value="X-ray"/>
    <property type="resolution" value="1.71 A"/>
    <property type="chains" value="A=1-262"/>
</dbReference>
<organism evidence="1">
    <name type="scientific">Candidatus Bathyarchaeota archaeon</name>
    <dbReference type="NCBI Taxonomy" id="2026714"/>
    <lineage>
        <taxon>Archaea</taxon>
        <taxon>Candidatus Bathyarchaeota</taxon>
    </lineage>
</organism>
<keyword evidence="1" id="KW-0378">Hydrolase</keyword>
<proteinExistence type="evidence at protein level"/>
<accession>A0A497NK85</accession>
<sequence length="262" mass="29426">MIKPVTFMSEGEQIIGVLHVPDDLRGDKRAPAIAMFHGFTGNKSEAHRLFVHVARSLCNDGFVVLRFDFRGSGDSDGEFEDMTVPGEVCDASRSIDFLSELNFVDSERIGVLGLSMGGRVAAILASKDRRIKFVILYSAALTPLRRKFLEGLEKESIRRLEMGEAVHVGNGWYLKKGFFETVDSIVPLDVLDRIRVPVLIIHGDSDSVIPLDGALKGYEIIRDLNDKNELYIVRGGDHVFTRREHTIEVIERTLDWLRSLNL</sequence>
<evidence type="ECO:0007829" key="2">
    <source>
        <dbReference type="PDB" id="8B4U"/>
    </source>
</evidence>